<protein>
    <recommendedName>
        <fullName evidence="5">Dual-action ribosomal maturation protein DarP</fullName>
    </recommendedName>
    <alternativeName>
        <fullName evidence="5">Large ribosomal subunit assembly factor DarP</fullName>
    </alternativeName>
</protein>
<dbReference type="SUPFAM" id="SSF158710">
    <property type="entry name" value="PSPTO4464-like"/>
    <property type="match status" value="1"/>
</dbReference>
<accession>A0ABT3T4Z5</accession>
<proteinExistence type="inferred from homology"/>
<comment type="caution">
    <text evidence="6">The sequence shown here is derived from an EMBL/GenBank/DDBJ whole genome shotgun (WGS) entry which is preliminary data.</text>
</comment>
<evidence type="ECO:0000256" key="4">
    <source>
        <dbReference type="ARBA" id="ARBA00022884"/>
    </source>
</evidence>
<dbReference type="PIRSF" id="PIRSF016183">
    <property type="entry name" value="UCP016183"/>
    <property type="match status" value="1"/>
</dbReference>
<keyword evidence="2 5" id="KW-0690">Ribosome biogenesis</keyword>
<dbReference type="PANTHER" id="PTHR38101">
    <property type="entry name" value="UPF0307 PROTEIN YJGA"/>
    <property type="match status" value="1"/>
</dbReference>
<reference evidence="6" key="1">
    <citation type="submission" date="2019-02" db="EMBL/GenBank/DDBJ databases">
        <authorList>
            <person name="Li S.-H."/>
        </authorList>
    </citation>
    <scope>NUCLEOTIDE SEQUENCE</scope>
    <source>
        <strain evidence="6">IMCC11814</strain>
    </source>
</reference>
<dbReference type="Gene3D" id="1.10.60.30">
    <property type="entry name" value="PSPTO4464-like domains"/>
    <property type="match status" value="2"/>
</dbReference>
<name>A0ABT3T4Z5_9GAMM</name>
<keyword evidence="1 5" id="KW-0963">Cytoplasm</keyword>
<dbReference type="Proteomes" id="UP001143304">
    <property type="component" value="Unassembled WGS sequence"/>
</dbReference>
<dbReference type="NCBIfam" id="NF003593">
    <property type="entry name" value="PRK05255.1-1"/>
    <property type="match status" value="1"/>
</dbReference>
<dbReference type="Pfam" id="PF04751">
    <property type="entry name" value="DarP"/>
    <property type="match status" value="1"/>
</dbReference>
<gene>
    <name evidence="5" type="primary">darP</name>
    <name evidence="6" type="ORF">EYC82_08185</name>
</gene>
<evidence type="ECO:0000256" key="2">
    <source>
        <dbReference type="ARBA" id="ARBA00022517"/>
    </source>
</evidence>
<dbReference type="PANTHER" id="PTHR38101:SF1">
    <property type="entry name" value="UPF0307 PROTEIN YJGA"/>
    <property type="match status" value="1"/>
</dbReference>
<organism evidence="6 7">
    <name type="scientific">Candidatus Marimicrobium litorale</name>
    <dbReference type="NCBI Taxonomy" id="2518991"/>
    <lineage>
        <taxon>Bacteria</taxon>
        <taxon>Pseudomonadati</taxon>
        <taxon>Pseudomonadota</taxon>
        <taxon>Gammaproteobacteria</taxon>
        <taxon>Cellvibrionales</taxon>
        <taxon>Halieaceae</taxon>
        <taxon>Marimicrobium</taxon>
    </lineage>
</organism>
<dbReference type="InterPro" id="IPR023153">
    <property type="entry name" value="DarP_sf"/>
</dbReference>
<dbReference type="CDD" id="cd16331">
    <property type="entry name" value="YjgA-like"/>
    <property type="match status" value="1"/>
</dbReference>
<keyword evidence="7" id="KW-1185">Reference proteome</keyword>
<evidence type="ECO:0000313" key="7">
    <source>
        <dbReference type="Proteomes" id="UP001143304"/>
    </source>
</evidence>
<evidence type="ECO:0000256" key="3">
    <source>
        <dbReference type="ARBA" id="ARBA00022730"/>
    </source>
</evidence>
<dbReference type="RefSeq" id="WP_279249058.1">
    <property type="nucleotide sequence ID" value="NZ_SHNO01000001.1"/>
</dbReference>
<dbReference type="InterPro" id="IPR006839">
    <property type="entry name" value="DarP"/>
</dbReference>
<dbReference type="HAMAP" id="MF_00765">
    <property type="entry name" value="DarP"/>
    <property type="match status" value="1"/>
</dbReference>
<evidence type="ECO:0000256" key="1">
    <source>
        <dbReference type="ARBA" id="ARBA00022490"/>
    </source>
</evidence>
<dbReference type="EMBL" id="SHNO01000001">
    <property type="protein sequence ID" value="MCX2977331.1"/>
    <property type="molecule type" value="Genomic_DNA"/>
</dbReference>
<comment type="function">
    <text evidence="5">Member of a network of 50S ribosomal subunit biogenesis factors which assembles along the 30S-50S interface, preventing incorrect 23S rRNA structures from forming. Promotes peptidyl transferase center (PTC) maturation.</text>
</comment>
<keyword evidence="4 5" id="KW-0694">RNA-binding</keyword>
<sequence>MPDLEPNDAPSKSALKREMHRLQALGESLTMLSEPALDKLSIDDDALLSAIRECRQIRSNSARKRHLQYIGKLMRTIDPEPIETALRAMHGKHEEQVNRFHMLEQLRDNILEQGITGVELALSHFPEADRQHLRQIVLQHQREITRQKPPAASRKLFRYLKALAEEQD</sequence>
<keyword evidence="3 5" id="KW-0699">rRNA-binding</keyword>
<comment type="similarity">
    <text evidence="5">Belongs to the DarP family.</text>
</comment>
<evidence type="ECO:0000313" key="6">
    <source>
        <dbReference type="EMBL" id="MCX2977331.1"/>
    </source>
</evidence>
<evidence type="ECO:0000256" key="5">
    <source>
        <dbReference type="HAMAP-Rule" id="MF_00765"/>
    </source>
</evidence>
<comment type="subcellular location">
    <subcellularLocation>
        <location evidence="5">Cytoplasm</location>
    </subcellularLocation>
    <text evidence="5">Associates with late stage pre-50S ribosomal subunits.</text>
</comment>